<proteinExistence type="predicted"/>
<feature type="non-terminal residue" evidence="1">
    <location>
        <position position="97"/>
    </location>
</feature>
<comment type="caution">
    <text evidence="1">The sequence shown here is derived from an EMBL/GenBank/DDBJ whole genome shotgun (WGS) entry which is preliminary data.</text>
</comment>
<name>A0A3M7SNX0_BRAPC</name>
<gene>
    <name evidence="1" type="ORF">BpHYR1_034790</name>
</gene>
<dbReference type="Proteomes" id="UP000276133">
    <property type="component" value="Unassembled WGS sequence"/>
</dbReference>
<reference evidence="1 2" key="1">
    <citation type="journal article" date="2018" name="Sci. Rep.">
        <title>Genomic signatures of local adaptation to the degree of environmental predictability in rotifers.</title>
        <authorList>
            <person name="Franch-Gras L."/>
            <person name="Hahn C."/>
            <person name="Garcia-Roger E.M."/>
            <person name="Carmona M.J."/>
            <person name="Serra M."/>
            <person name="Gomez A."/>
        </authorList>
    </citation>
    <scope>NUCLEOTIDE SEQUENCE [LARGE SCALE GENOMIC DNA]</scope>
    <source>
        <strain evidence="1">HYR1</strain>
    </source>
</reference>
<accession>A0A3M7SNX0</accession>
<evidence type="ECO:0000313" key="1">
    <source>
        <dbReference type="EMBL" id="RNA37439.1"/>
    </source>
</evidence>
<protein>
    <submittedName>
        <fullName evidence="1">Uncharacterized protein</fullName>
    </submittedName>
</protein>
<organism evidence="1 2">
    <name type="scientific">Brachionus plicatilis</name>
    <name type="common">Marine rotifer</name>
    <name type="synonym">Brachionus muelleri</name>
    <dbReference type="NCBI Taxonomy" id="10195"/>
    <lineage>
        <taxon>Eukaryota</taxon>
        <taxon>Metazoa</taxon>
        <taxon>Spiralia</taxon>
        <taxon>Gnathifera</taxon>
        <taxon>Rotifera</taxon>
        <taxon>Eurotatoria</taxon>
        <taxon>Monogononta</taxon>
        <taxon>Pseudotrocha</taxon>
        <taxon>Ploima</taxon>
        <taxon>Brachionidae</taxon>
        <taxon>Brachionus</taxon>
    </lineage>
</organism>
<dbReference type="EMBL" id="REGN01001045">
    <property type="protein sequence ID" value="RNA37439.1"/>
    <property type="molecule type" value="Genomic_DNA"/>
</dbReference>
<keyword evidence="2" id="KW-1185">Reference proteome</keyword>
<sequence>MIREIRTLYVALIIMVSRKIYYWARNNEEKAVLSFQDNFTQDIRFNPPPESIPSGQSSYERLFTTLRCYYDFSFDTTWPEFLFEALFLFGTVSTAWQ</sequence>
<evidence type="ECO:0000313" key="2">
    <source>
        <dbReference type="Proteomes" id="UP000276133"/>
    </source>
</evidence>
<dbReference type="AlphaFoldDB" id="A0A3M7SNX0"/>